<dbReference type="GO" id="GO:0016887">
    <property type="term" value="F:ATP hydrolysis activity"/>
    <property type="evidence" value="ECO:0007669"/>
    <property type="project" value="InterPro"/>
</dbReference>
<sequence length="234" mass="25862">MKNELAKIKNLLRLSQAYEALKLRDQGVPGMGLVSGFTGSGKTRSIAWLVEQSNGVYCRANATWSVSAMLGSVSSELGIAPQFRNYKMLGNVAEWFASAKRPLFIDECDYLLRDLRMVEALRDIHDISGVPVILIGMEGIEKKLALRLQLTRRISQFVEFQPLDIEDARVLADTVSEVAIADDLLTKIHQEAKGGVGLMIVGLARVEALAKTQRWEGISASQWGQRKLFLTKAG</sequence>
<accession>A0A3S1BVM8</accession>
<keyword evidence="3" id="KW-1185">Reference proteome</keyword>
<dbReference type="SUPFAM" id="SSF52540">
    <property type="entry name" value="P-loop containing nucleoside triphosphate hydrolases"/>
    <property type="match status" value="1"/>
</dbReference>
<comment type="caution">
    <text evidence="2">The sequence shown here is derived from an EMBL/GenBank/DDBJ whole genome shotgun (WGS) entry which is preliminary data.</text>
</comment>
<dbReference type="PANTHER" id="PTHR35894:SF5">
    <property type="entry name" value="MU-LIKE PROPHAGE FLUMU DNA TRANSPOSITION PROTEIN B"/>
    <property type="match status" value="1"/>
</dbReference>
<name>A0A3S1BVM8_ANAVA</name>
<feature type="domain" description="ORC1/DEAH AAA+ ATPase" evidence="1">
    <location>
        <begin position="29"/>
        <end position="144"/>
    </location>
</feature>
<reference evidence="2 3" key="1">
    <citation type="journal article" date="2019" name="Genome Biol. Evol.">
        <title>Day and night: Metabolic profiles and evolutionary relationships of six axenic non-marine cyanobacteria.</title>
        <authorList>
            <person name="Will S.E."/>
            <person name="Henke P."/>
            <person name="Boedeker C."/>
            <person name="Huang S."/>
            <person name="Brinkmann H."/>
            <person name="Rohde M."/>
            <person name="Jarek M."/>
            <person name="Friedl T."/>
            <person name="Seufert S."/>
            <person name="Schumacher M."/>
            <person name="Overmann J."/>
            <person name="Neumann-Schaal M."/>
            <person name="Petersen J."/>
        </authorList>
    </citation>
    <scope>NUCLEOTIDE SEQUENCE [LARGE SCALE GENOMIC DNA]</scope>
    <source>
        <strain evidence="2 3">SAG 1403-4b</strain>
    </source>
</reference>
<evidence type="ECO:0000313" key="2">
    <source>
        <dbReference type="EMBL" id="RUS92537.1"/>
    </source>
</evidence>
<organism evidence="2 3">
    <name type="scientific">Trichormus variabilis SAG 1403-4b</name>
    <dbReference type="NCBI Taxonomy" id="447716"/>
    <lineage>
        <taxon>Bacteria</taxon>
        <taxon>Bacillati</taxon>
        <taxon>Cyanobacteriota</taxon>
        <taxon>Cyanophyceae</taxon>
        <taxon>Nostocales</taxon>
        <taxon>Nostocaceae</taxon>
        <taxon>Trichormus</taxon>
    </lineage>
</organism>
<dbReference type="InterPro" id="IPR027417">
    <property type="entry name" value="P-loop_NTPase"/>
</dbReference>
<dbReference type="PANTHER" id="PTHR35894">
    <property type="entry name" value="GENERAL SECRETION PATHWAY PROTEIN A-RELATED"/>
    <property type="match status" value="1"/>
</dbReference>
<dbReference type="Pfam" id="PF13401">
    <property type="entry name" value="AAA_22"/>
    <property type="match status" value="1"/>
</dbReference>
<dbReference type="Proteomes" id="UP000276103">
    <property type="component" value="Unassembled WGS sequence"/>
</dbReference>
<dbReference type="AlphaFoldDB" id="A0A3S1BVM8"/>
<dbReference type="EMBL" id="RSCM01000027">
    <property type="protein sequence ID" value="RUS92537.1"/>
    <property type="molecule type" value="Genomic_DNA"/>
</dbReference>
<evidence type="ECO:0000259" key="1">
    <source>
        <dbReference type="Pfam" id="PF13401"/>
    </source>
</evidence>
<dbReference type="InterPro" id="IPR049945">
    <property type="entry name" value="AAA_22"/>
</dbReference>
<dbReference type="RefSeq" id="WP_127056798.1">
    <property type="nucleotide sequence ID" value="NZ_RSCM01000027.1"/>
</dbReference>
<proteinExistence type="predicted"/>
<dbReference type="InterPro" id="IPR052026">
    <property type="entry name" value="ExeA_AAA_ATPase_DNA-bind"/>
</dbReference>
<protein>
    <submittedName>
        <fullName evidence="2">Transposase</fullName>
    </submittedName>
</protein>
<dbReference type="OrthoDB" id="9801665at2"/>
<gene>
    <name evidence="2" type="primary">tnpA</name>
    <name evidence="2" type="ORF">DSM107003_50200</name>
</gene>
<evidence type="ECO:0000313" key="3">
    <source>
        <dbReference type="Proteomes" id="UP000276103"/>
    </source>
</evidence>